<organism evidence="2 3">
    <name type="scientific">Paracraurococcus lichenis</name>
    <dbReference type="NCBI Taxonomy" id="3064888"/>
    <lineage>
        <taxon>Bacteria</taxon>
        <taxon>Pseudomonadati</taxon>
        <taxon>Pseudomonadota</taxon>
        <taxon>Alphaproteobacteria</taxon>
        <taxon>Acetobacterales</taxon>
        <taxon>Roseomonadaceae</taxon>
        <taxon>Paracraurococcus</taxon>
    </lineage>
</organism>
<dbReference type="RefSeq" id="WP_305105451.1">
    <property type="nucleotide sequence ID" value="NZ_JAUTWS010000019.1"/>
</dbReference>
<dbReference type="EMBL" id="JAUTWS010000019">
    <property type="protein sequence ID" value="MDO9710590.1"/>
    <property type="molecule type" value="Genomic_DNA"/>
</dbReference>
<feature type="domain" description="HTH cro/C1-type" evidence="1">
    <location>
        <begin position="8"/>
        <end position="66"/>
    </location>
</feature>
<dbReference type="Gene3D" id="1.10.260.40">
    <property type="entry name" value="lambda repressor-like DNA-binding domains"/>
    <property type="match status" value="1"/>
</dbReference>
<dbReference type="PROSITE" id="PS50943">
    <property type="entry name" value="HTH_CROC1"/>
    <property type="match status" value="1"/>
</dbReference>
<dbReference type="SMART" id="SM00530">
    <property type="entry name" value="HTH_XRE"/>
    <property type="match status" value="1"/>
</dbReference>
<dbReference type="CDD" id="cd00093">
    <property type="entry name" value="HTH_XRE"/>
    <property type="match status" value="1"/>
</dbReference>
<proteinExistence type="predicted"/>
<accession>A0ABT9E348</accession>
<dbReference type="SUPFAM" id="SSF47413">
    <property type="entry name" value="lambda repressor-like DNA-binding domains"/>
    <property type="match status" value="1"/>
</dbReference>
<comment type="caution">
    <text evidence="2">The sequence shown here is derived from an EMBL/GenBank/DDBJ whole genome shotgun (WGS) entry which is preliminary data.</text>
</comment>
<dbReference type="InterPro" id="IPR001387">
    <property type="entry name" value="Cro/C1-type_HTH"/>
</dbReference>
<protein>
    <submittedName>
        <fullName evidence="2">Helix-turn-helix domain-containing protein</fullName>
    </submittedName>
</protein>
<dbReference type="Pfam" id="PF13560">
    <property type="entry name" value="HTH_31"/>
    <property type="match status" value="1"/>
</dbReference>
<dbReference type="InterPro" id="IPR010982">
    <property type="entry name" value="Lambda_DNA-bd_dom_sf"/>
</dbReference>
<sequence length="136" mass="14556">MTPFGAKLRALREAKGVTLTDLARALQVSPAYLSALEHGHRGRPSSGLIHQVNEYFGLIWDDAEEVARLARLSHPRVVVDTAGLSAEATALANRIAREIRRLPPETIAALEAVLDGAAAAEGQAARSRPQARSSSR</sequence>
<dbReference type="Proteomes" id="UP001243009">
    <property type="component" value="Unassembled WGS sequence"/>
</dbReference>
<evidence type="ECO:0000259" key="1">
    <source>
        <dbReference type="PROSITE" id="PS50943"/>
    </source>
</evidence>
<reference evidence="2 3" key="1">
    <citation type="submission" date="2023-08" db="EMBL/GenBank/DDBJ databases">
        <title>The draft genome sequence of Paracraurococcus sp. LOR1-02.</title>
        <authorList>
            <person name="Kingkaew E."/>
            <person name="Tanasupawat S."/>
        </authorList>
    </citation>
    <scope>NUCLEOTIDE SEQUENCE [LARGE SCALE GENOMIC DNA]</scope>
    <source>
        <strain evidence="2 3">LOR1-02</strain>
    </source>
</reference>
<name>A0ABT9E348_9PROT</name>
<evidence type="ECO:0000313" key="2">
    <source>
        <dbReference type="EMBL" id="MDO9710590.1"/>
    </source>
</evidence>
<evidence type="ECO:0000313" key="3">
    <source>
        <dbReference type="Proteomes" id="UP001243009"/>
    </source>
</evidence>
<keyword evidence="3" id="KW-1185">Reference proteome</keyword>
<gene>
    <name evidence="2" type="ORF">Q7A36_19715</name>
</gene>